<gene>
    <name evidence="2" type="ORF">FTUN_3721</name>
</gene>
<dbReference type="AlphaFoldDB" id="A0A6M5YQ92"/>
<feature type="transmembrane region" description="Helical" evidence="1">
    <location>
        <begin position="106"/>
        <end position="126"/>
    </location>
</feature>
<dbReference type="RefSeq" id="WP_171471801.1">
    <property type="nucleotide sequence ID" value="NZ_CP053452.2"/>
</dbReference>
<name>A0A6M5YQ92_9BACT</name>
<dbReference type="KEGG" id="ftj:FTUN_3721"/>
<evidence type="ECO:0008006" key="4">
    <source>
        <dbReference type="Google" id="ProtNLM"/>
    </source>
</evidence>
<keyword evidence="1" id="KW-0472">Membrane</keyword>
<protein>
    <recommendedName>
        <fullName evidence="4">DUF420 domain-containing protein</fullName>
    </recommendedName>
</protein>
<keyword evidence="1" id="KW-0812">Transmembrane</keyword>
<reference evidence="3" key="1">
    <citation type="submission" date="2020-05" db="EMBL/GenBank/DDBJ databases">
        <title>Frigoriglobus tundricola gen. nov., sp. nov., a psychrotolerant cellulolytic planctomycete of the family Gemmataceae with two divergent copies of 16S rRNA gene.</title>
        <authorList>
            <person name="Kulichevskaya I.S."/>
            <person name="Ivanova A.A."/>
            <person name="Naumoff D.G."/>
            <person name="Beletsky A.V."/>
            <person name="Rijpstra W.I.C."/>
            <person name="Sinninghe Damste J.S."/>
            <person name="Mardanov A.V."/>
            <person name="Ravin N.V."/>
            <person name="Dedysh S.N."/>
        </authorList>
    </citation>
    <scope>NUCLEOTIDE SEQUENCE [LARGE SCALE GENOMIC DNA]</scope>
    <source>
        <strain evidence="3">PL17</strain>
    </source>
</reference>
<sequence>MPTGPQIILTLKVLVVAVTVLLALSLVALVMKKPRLHGQINTAFFALTMLTVLCFEGFLQVVNVSELFTPEARQALRVHLYFSVPSTLLLPVMMATGKMHRRRLHIAFGLLFVTLWTGTVITGLGLPH</sequence>
<keyword evidence="1" id="KW-1133">Transmembrane helix</keyword>
<organism evidence="2 3">
    <name type="scientific">Frigoriglobus tundricola</name>
    <dbReference type="NCBI Taxonomy" id="2774151"/>
    <lineage>
        <taxon>Bacteria</taxon>
        <taxon>Pseudomonadati</taxon>
        <taxon>Planctomycetota</taxon>
        <taxon>Planctomycetia</taxon>
        <taxon>Gemmatales</taxon>
        <taxon>Gemmataceae</taxon>
        <taxon>Frigoriglobus</taxon>
    </lineage>
</organism>
<feature type="transmembrane region" description="Helical" evidence="1">
    <location>
        <begin position="6"/>
        <end position="31"/>
    </location>
</feature>
<evidence type="ECO:0000256" key="1">
    <source>
        <dbReference type="SAM" id="Phobius"/>
    </source>
</evidence>
<evidence type="ECO:0000313" key="2">
    <source>
        <dbReference type="EMBL" id="QJW96165.1"/>
    </source>
</evidence>
<proteinExistence type="predicted"/>
<keyword evidence="3" id="KW-1185">Reference proteome</keyword>
<evidence type="ECO:0000313" key="3">
    <source>
        <dbReference type="Proteomes" id="UP000503447"/>
    </source>
</evidence>
<dbReference type="Proteomes" id="UP000503447">
    <property type="component" value="Chromosome"/>
</dbReference>
<accession>A0A6M5YQ92</accession>
<feature type="transmembrane region" description="Helical" evidence="1">
    <location>
        <begin position="43"/>
        <end position="62"/>
    </location>
</feature>
<feature type="transmembrane region" description="Helical" evidence="1">
    <location>
        <begin position="74"/>
        <end position="94"/>
    </location>
</feature>
<dbReference type="EMBL" id="CP053452">
    <property type="protein sequence ID" value="QJW96165.1"/>
    <property type="molecule type" value="Genomic_DNA"/>
</dbReference>